<dbReference type="GO" id="GO:0005675">
    <property type="term" value="C:transcription factor TFIIH holo complex"/>
    <property type="evidence" value="ECO:0000318"/>
    <property type="project" value="GO_Central"/>
</dbReference>
<keyword evidence="4" id="KW-1185">Reference proteome</keyword>
<name>D8QUQ6_SELML</name>
<evidence type="ECO:0000259" key="2">
    <source>
        <dbReference type="Pfam" id="PF06391"/>
    </source>
</evidence>
<dbReference type="PANTHER" id="PTHR12683:SF13">
    <property type="entry name" value="CDK-ACTIVATING KINASE ASSEMBLY FACTOR MAT1"/>
    <property type="match status" value="1"/>
</dbReference>
<dbReference type="PANTHER" id="PTHR12683">
    <property type="entry name" value="CDK-ACTIVATING KINASE ASSEMBLY FACTOR MAT1"/>
    <property type="match status" value="1"/>
</dbReference>
<dbReference type="EMBL" id="GL377567">
    <property type="protein sequence ID" value="EFJ35916.1"/>
    <property type="molecule type" value="Genomic_DNA"/>
</dbReference>
<sequence length="250" mass="27650">MAQVHAVELKGNQQELSPNKRMGCFGWRSSSNKTSTIKPKKNAQVPEEKIKERKQEQAIIVPYFAASARFYNKREDNFASLRDYNDYLEDVIFNLVQGIDVAETEAAGDISVLPRGPPDPARLFTDAPLPEPDTRSGYTPGSGCCMLQQSSNCLTLYGLRHHAVGHQVGGLDKLGKKTLAVMESEAGTLWPDSRVCNEQQAPPQCLFVRHPVSRSRPLAIAGVGRHHLIHHDDFARGRDDNISLASSKCT</sequence>
<dbReference type="Gramene" id="EFJ35916">
    <property type="protein sequence ID" value="EFJ35916"/>
    <property type="gene ID" value="SELMODRAFT_404242"/>
</dbReference>
<dbReference type="KEGG" id="smo:SELMODRAFT_404242"/>
<feature type="domain" description="MAT1 centre" evidence="2">
    <location>
        <begin position="69"/>
        <end position="106"/>
    </location>
</feature>
<dbReference type="GO" id="GO:0006357">
    <property type="term" value="P:regulation of transcription by RNA polymerase II"/>
    <property type="evidence" value="ECO:0000318"/>
    <property type="project" value="GO_Central"/>
</dbReference>
<gene>
    <name evidence="3" type="ORF">SELMODRAFT_404242</name>
</gene>
<dbReference type="GO" id="GO:0006281">
    <property type="term" value="P:DNA repair"/>
    <property type="evidence" value="ECO:0000318"/>
    <property type="project" value="GO_Central"/>
</dbReference>
<dbReference type="Pfam" id="PF06391">
    <property type="entry name" value="MAT1"/>
    <property type="match status" value="1"/>
</dbReference>
<evidence type="ECO:0000313" key="4">
    <source>
        <dbReference type="Proteomes" id="UP000001514"/>
    </source>
</evidence>
<accession>D8QUQ6</accession>
<feature type="region of interest" description="Disordered" evidence="1">
    <location>
        <begin position="110"/>
        <end position="136"/>
    </location>
</feature>
<dbReference type="Proteomes" id="UP000001514">
    <property type="component" value="Unassembled WGS sequence"/>
</dbReference>
<dbReference type="STRING" id="88036.D8QUQ6"/>
<reference evidence="3 4" key="1">
    <citation type="journal article" date="2011" name="Science">
        <title>The Selaginella genome identifies genetic changes associated with the evolution of vascular plants.</title>
        <authorList>
            <person name="Banks J.A."/>
            <person name="Nishiyama T."/>
            <person name="Hasebe M."/>
            <person name="Bowman J.L."/>
            <person name="Gribskov M."/>
            <person name="dePamphilis C."/>
            <person name="Albert V.A."/>
            <person name="Aono N."/>
            <person name="Aoyama T."/>
            <person name="Ambrose B.A."/>
            <person name="Ashton N.W."/>
            <person name="Axtell M.J."/>
            <person name="Barker E."/>
            <person name="Barker M.S."/>
            <person name="Bennetzen J.L."/>
            <person name="Bonawitz N.D."/>
            <person name="Chapple C."/>
            <person name="Cheng C."/>
            <person name="Correa L.G."/>
            <person name="Dacre M."/>
            <person name="DeBarry J."/>
            <person name="Dreyer I."/>
            <person name="Elias M."/>
            <person name="Engstrom E.M."/>
            <person name="Estelle M."/>
            <person name="Feng L."/>
            <person name="Finet C."/>
            <person name="Floyd S.K."/>
            <person name="Frommer W.B."/>
            <person name="Fujita T."/>
            <person name="Gramzow L."/>
            <person name="Gutensohn M."/>
            <person name="Harholt J."/>
            <person name="Hattori M."/>
            <person name="Heyl A."/>
            <person name="Hirai T."/>
            <person name="Hiwatashi Y."/>
            <person name="Ishikawa M."/>
            <person name="Iwata M."/>
            <person name="Karol K.G."/>
            <person name="Koehler B."/>
            <person name="Kolukisaoglu U."/>
            <person name="Kubo M."/>
            <person name="Kurata T."/>
            <person name="Lalonde S."/>
            <person name="Li K."/>
            <person name="Li Y."/>
            <person name="Litt A."/>
            <person name="Lyons E."/>
            <person name="Manning G."/>
            <person name="Maruyama T."/>
            <person name="Michael T.P."/>
            <person name="Mikami K."/>
            <person name="Miyazaki S."/>
            <person name="Morinaga S."/>
            <person name="Murata T."/>
            <person name="Mueller-Roeber B."/>
            <person name="Nelson D.R."/>
            <person name="Obara M."/>
            <person name="Oguri Y."/>
            <person name="Olmstead R.G."/>
            <person name="Onodera N."/>
            <person name="Petersen B.L."/>
            <person name="Pils B."/>
            <person name="Prigge M."/>
            <person name="Rensing S.A."/>
            <person name="Riano-Pachon D.M."/>
            <person name="Roberts A.W."/>
            <person name="Sato Y."/>
            <person name="Scheller H.V."/>
            <person name="Schulz B."/>
            <person name="Schulz C."/>
            <person name="Shakirov E.V."/>
            <person name="Shibagaki N."/>
            <person name="Shinohara N."/>
            <person name="Shippen D.E."/>
            <person name="Soerensen I."/>
            <person name="Sotooka R."/>
            <person name="Sugimoto N."/>
            <person name="Sugita M."/>
            <person name="Sumikawa N."/>
            <person name="Tanurdzic M."/>
            <person name="Theissen G."/>
            <person name="Ulvskov P."/>
            <person name="Wakazuki S."/>
            <person name="Weng J.K."/>
            <person name="Willats W.W."/>
            <person name="Wipf D."/>
            <person name="Wolf P.G."/>
            <person name="Yang L."/>
            <person name="Zimmer A.D."/>
            <person name="Zhu Q."/>
            <person name="Mitros T."/>
            <person name="Hellsten U."/>
            <person name="Loque D."/>
            <person name="Otillar R."/>
            <person name="Salamov A."/>
            <person name="Schmutz J."/>
            <person name="Shapiro H."/>
            <person name="Lindquist E."/>
            <person name="Lucas S."/>
            <person name="Rokhsar D."/>
            <person name="Grigoriev I.V."/>
        </authorList>
    </citation>
    <scope>NUCLEOTIDE SEQUENCE [LARGE SCALE GENOMIC DNA]</scope>
</reference>
<dbReference type="InterPro" id="IPR015877">
    <property type="entry name" value="MAT1_centre"/>
</dbReference>
<dbReference type="InParanoid" id="D8QUQ6"/>
<dbReference type="HOGENOM" id="CLU_1112890_0_0_1"/>
<proteinExistence type="predicted"/>
<organism evidence="4">
    <name type="scientific">Selaginella moellendorffii</name>
    <name type="common">Spikemoss</name>
    <dbReference type="NCBI Taxonomy" id="88036"/>
    <lineage>
        <taxon>Eukaryota</taxon>
        <taxon>Viridiplantae</taxon>
        <taxon>Streptophyta</taxon>
        <taxon>Embryophyta</taxon>
        <taxon>Tracheophyta</taxon>
        <taxon>Lycopodiopsida</taxon>
        <taxon>Selaginellales</taxon>
        <taxon>Selaginellaceae</taxon>
        <taxon>Selaginella</taxon>
    </lineage>
</organism>
<evidence type="ECO:0000256" key="1">
    <source>
        <dbReference type="SAM" id="MobiDB-lite"/>
    </source>
</evidence>
<protein>
    <recommendedName>
        <fullName evidence="2">MAT1 centre domain-containing protein</fullName>
    </recommendedName>
</protein>
<evidence type="ECO:0000313" key="3">
    <source>
        <dbReference type="EMBL" id="EFJ35916.1"/>
    </source>
</evidence>
<dbReference type="AlphaFoldDB" id="D8QUQ6"/>